<dbReference type="RefSeq" id="WP_269460462.1">
    <property type="nucleotide sequence ID" value="NZ_AP018786.1"/>
</dbReference>
<evidence type="ECO:0000259" key="3">
    <source>
        <dbReference type="SMART" id="SM01007"/>
    </source>
</evidence>
<feature type="domain" description="Class II aldolase/adducin N-terminal" evidence="3">
    <location>
        <begin position="16"/>
        <end position="199"/>
    </location>
</feature>
<protein>
    <submittedName>
        <fullName evidence="4">Fuculose phosphate aldolase</fullName>
    </submittedName>
</protein>
<dbReference type="Gene3D" id="3.40.225.10">
    <property type="entry name" value="Class II aldolase/adducin N-terminal domain"/>
    <property type="match status" value="1"/>
</dbReference>
<dbReference type="GO" id="GO:0046872">
    <property type="term" value="F:metal ion binding"/>
    <property type="evidence" value="ECO:0007669"/>
    <property type="project" value="UniProtKB-KW"/>
</dbReference>
<name>A0A2Z6IAS3_9BURK</name>
<dbReference type="PANTHER" id="PTHR22789">
    <property type="entry name" value="FUCULOSE PHOSPHATE ALDOLASE"/>
    <property type="match status" value="1"/>
</dbReference>
<dbReference type="Pfam" id="PF00596">
    <property type="entry name" value="Aldolase_II"/>
    <property type="match status" value="1"/>
</dbReference>
<dbReference type="InterPro" id="IPR036409">
    <property type="entry name" value="Aldolase_II/adducin_N_sf"/>
</dbReference>
<dbReference type="KEGG" id="sutt:SUTMEG_00790"/>
<keyword evidence="1" id="KW-0479">Metal-binding</keyword>
<dbReference type="GO" id="GO:0016832">
    <property type="term" value="F:aldehyde-lyase activity"/>
    <property type="evidence" value="ECO:0007669"/>
    <property type="project" value="TreeGrafter"/>
</dbReference>
<keyword evidence="2" id="KW-0456">Lyase</keyword>
<dbReference type="SMART" id="SM01007">
    <property type="entry name" value="Aldolase_II"/>
    <property type="match status" value="1"/>
</dbReference>
<dbReference type="GO" id="GO:0019323">
    <property type="term" value="P:pentose catabolic process"/>
    <property type="evidence" value="ECO:0007669"/>
    <property type="project" value="TreeGrafter"/>
</dbReference>
<dbReference type="Proteomes" id="UP000271003">
    <property type="component" value="Chromosome"/>
</dbReference>
<keyword evidence="5" id="KW-1185">Reference proteome</keyword>
<accession>A0A2Z6IAS3</accession>
<organism evidence="4 5">
    <name type="scientific">Sutterella megalosphaeroides</name>
    <dbReference type="NCBI Taxonomy" id="2494234"/>
    <lineage>
        <taxon>Bacteria</taxon>
        <taxon>Pseudomonadati</taxon>
        <taxon>Pseudomonadota</taxon>
        <taxon>Betaproteobacteria</taxon>
        <taxon>Burkholderiales</taxon>
        <taxon>Sutterellaceae</taxon>
        <taxon>Sutterella</taxon>
    </lineage>
</organism>
<dbReference type="GO" id="GO:0005829">
    <property type="term" value="C:cytosol"/>
    <property type="evidence" value="ECO:0007669"/>
    <property type="project" value="TreeGrafter"/>
</dbReference>
<gene>
    <name evidence="4" type="ORF">SUTMEG_00790</name>
</gene>
<sequence>MTTSVSIPADDVAIRRAVIETARAMNRLGINVNKSGNVSARVVSEGECGMLVTPTGVPYDELVPEDLVFVPFGDEPSLKRARGRRAPSSEWEMHERIYAVRPDAGAVVHTHSCFATALACQNLPIPAFHYMVAAAGGTSVDVVPYATFGTPELARAAAEGVREKDAALLEHHGVIALGRTLERALRLAHEVENLARQYVTVRQLGEPRLIDDEEMRRIVAKFRTYGQPQASKEA</sequence>
<evidence type="ECO:0000313" key="4">
    <source>
        <dbReference type="EMBL" id="BBF22188.1"/>
    </source>
</evidence>
<dbReference type="InterPro" id="IPR050197">
    <property type="entry name" value="Aldolase_class_II_sugar_metab"/>
</dbReference>
<evidence type="ECO:0000313" key="5">
    <source>
        <dbReference type="Proteomes" id="UP000271003"/>
    </source>
</evidence>
<dbReference type="EMBL" id="AP018786">
    <property type="protein sequence ID" value="BBF22188.1"/>
    <property type="molecule type" value="Genomic_DNA"/>
</dbReference>
<evidence type="ECO:0000256" key="1">
    <source>
        <dbReference type="ARBA" id="ARBA00022723"/>
    </source>
</evidence>
<dbReference type="PANTHER" id="PTHR22789:SF0">
    <property type="entry name" value="3-OXO-TETRONATE 4-PHOSPHATE DECARBOXYLASE-RELATED"/>
    <property type="match status" value="1"/>
</dbReference>
<evidence type="ECO:0000256" key="2">
    <source>
        <dbReference type="ARBA" id="ARBA00023239"/>
    </source>
</evidence>
<dbReference type="AlphaFoldDB" id="A0A2Z6IAS3"/>
<proteinExistence type="predicted"/>
<dbReference type="SUPFAM" id="SSF53639">
    <property type="entry name" value="AraD/HMP-PK domain-like"/>
    <property type="match status" value="1"/>
</dbReference>
<reference evidence="4 5" key="1">
    <citation type="journal article" date="2018" name="Int. J. Syst. Evol. Microbiol.">
        <title>Mesosutterella multiformis gen. nov., sp. nov., a member of the family Sutterellaceae and Sutterella megalosphaeroides sp. nov., isolated from human faeces.</title>
        <authorList>
            <person name="Sakamoto M."/>
            <person name="Ikeyama N."/>
            <person name="Kunihiro T."/>
            <person name="Iino T."/>
            <person name="Yuki M."/>
            <person name="Ohkuma M."/>
        </authorList>
    </citation>
    <scope>NUCLEOTIDE SEQUENCE [LARGE SCALE GENOMIC DNA]</scope>
    <source>
        <strain evidence="4 5">6FBBBH3</strain>
    </source>
</reference>
<dbReference type="InterPro" id="IPR001303">
    <property type="entry name" value="Aldolase_II/adducin_N"/>
</dbReference>